<dbReference type="Proteomes" id="UP000253426">
    <property type="component" value="Unassembled WGS sequence"/>
</dbReference>
<evidence type="ECO:0000313" key="2">
    <source>
        <dbReference type="EMBL" id="RBP40555.1"/>
    </source>
</evidence>
<dbReference type="SUPFAM" id="SSF53335">
    <property type="entry name" value="S-adenosyl-L-methionine-dependent methyltransferases"/>
    <property type="match status" value="1"/>
</dbReference>
<dbReference type="InterPro" id="IPR029063">
    <property type="entry name" value="SAM-dependent_MTases_sf"/>
</dbReference>
<accession>A0A366HFG0</accession>
<evidence type="ECO:0000313" key="3">
    <source>
        <dbReference type="Proteomes" id="UP000253426"/>
    </source>
</evidence>
<evidence type="ECO:0000259" key="1">
    <source>
        <dbReference type="Pfam" id="PF01728"/>
    </source>
</evidence>
<keyword evidence="3" id="KW-1185">Reference proteome</keyword>
<keyword evidence="2" id="KW-0808">Transferase</keyword>
<dbReference type="InterPro" id="IPR002877">
    <property type="entry name" value="RNA_MeTrfase_FtsJ_dom"/>
</dbReference>
<dbReference type="Pfam" id="PF01728">
    <property type="entry name" value="FtsJ"/>
    <property type="match status" value="1"/>
</dbReference>
<name>A0A366HFG0_9BACT</name>
<dbReference type="RefSeq" id="WP_113960411.1">
    <property type="nucleotide sequence ID" value="NZ_QNRR01000008.1"/>
</dbReference>
<dbReference type="PANTHER" id="PTHR37524:SF2">
    <property type="entry name" value="RIBOSOMAL RNA METHYLTRANSFERASE FTSJ DOMAIN-CONTAINING PROTEIN"/>
    <property type="match status" value="1"/>
</dbReference>
<reference evidence="2 3" key="1">
    <citation type="submission" date="2018-06" db="EMBL/GenBank/DDBJ databases">
        <title>Genomic Encyclopedia of Type Strains, Phase IV (KMG-IV): sequencing the most valuable type-strain genomes for metagenomic binning, comparative biology and taxonomic classification.</title>
        <authorList>
            <person name="Goeker M."/>
        </authorList>
    </citation>
    <scope>NUCLEOTIDE SEQUENCE [LARGE SCALE GENOMIC DNA]</scope>
    <source>
        <strain evidence="2 3">DSM 25532</strain>
    </source>
</reference>
<proteinExistence type="predicted"/>
<gene>
    <name evidence="2" type="ORF">DES53_108262</name>
</gene>
<dbReference type="EMBL" id="QNRR01000008">
    <property type="protein sequence ID" value="RBP40555.1"/>
    <property type="molecule type" value="Genomic_DNA"/>
</dbReference>
<keyword evidence="2" id="KW-0489">Methyltransferase</keyword>
<dbReference type="PANTHER" id="PTHR37524">
    <property type="entry name" value="RIBOSOMAL RNA LARGE SUBUNIT METHYLTRANSFERASE M"/>
    <property type="match status" value="1"/>
</dbReference>
<organism evidence="2 3">
    <name type="scientific">Roseimicrobium gellanilyticum</name>
    <dbReference type="NCBI Taxonomy" id="748857"/>
    <lineage>
        <taxon>Bacteria</taxon>
        <taxon>Pseudomonadati</taxon>
        <taxon>Verrucomicrobiota</taxon>
        <taxon>Verrucomicrobiia</taxon>
        <taxon>Verrucomicrobiales</taxon>
        <taxon>Verrucomicrobiaceae</taxon>
        <taxon>Roseimicrobium</taxon>
    </lineage>
</organism>
<sequence>MPPDSPDSHSGNAAPKAPFVFATCKQGWEKALKDEAKSIPEGLRPAFMRPGLITWKCEVPPTADFVLPGIFARMSGHSIGTCKDAADLASKLGEVKRHTLKLHVYPREFPEDGLPLEEWSRIDAFRTRLLKSLRDAGVAMDDDSETVLGDTVLDVIVEDDLAAPFFAGWHRHGANTNPTPGGIPRAVIPLESPSRAWLKLVQALAFAGLETKNTHPLRGKIAVELGSAPGGASYALLQRGMRVMGIDPGAMDPRVLNYRTPQGGIPFKHLQMPAGEVDPNLLPPQADLLISDLNLAPAVMIRLVKKMQAQVQASLLILTLKINDRAVFASLQENLTAIRDFAPGPIRATHLPGNRDEICVVAGRLGS</sequence>
<dbReference type="OrthoDB" id="5290747at2"/>
<dbReference type="AlphaFoldDB" id="A0A366HFG0"/>
<comment type="caution">
    <text evidence="2">The sequence shown here is derived from an EMBL/GenBank/DDBJ whole genome shotgun (WGS) entry which is preliminary data.</text>
</comment>
<feature type="domain" description="Ribosomal RNA methyltransferase FtsJ" evidence="1">
    <location>
        <begin position="194"/>
        <end position="294"/>
    </location>
</feature>
<dbReference type="Gene3D" id="3.40.50.150">
    <property type="entry name" value="Vaccinia Virus protein VP39"/>
    <property type="match status" value="1"/>
</dbReference>
<protein>
    <submittedName>
        <fullName evidence="2">23S rRNA (Cytidine2498-2'-O)-methyltransferase</fullName>
    </submittedName>
</protein>
<dbReference type="GO" id="GO:0008168">
    <property type="term" value="F:methyltransferase activity"/>
    <property type="evidence" value="ECO:0007669"/>
    <property type="project" value="UniProtKB-KW"/>
</dbReference>
<dbReference type="GO" id="GO:0032259">
    <property type="term" value="P:methylation"/>
    <property type="evidence" value="ECO:0007669"/>
    <property type="project" value="UniProtKB-KW"/>
</dbReference>